<proteinExistence type="predicted"/>
<name>A0A2M3ZQH7_9DIPT</name>
<dbReference type="AlphaFoldDB" id="A0A2M3ZQH7"/>
<reference evidence="1" key="1">
    <citation type="submission" date="2018-01" db="EMBL/GenBank/DDBJ databases">
        <title>An insight into the sialome of Amazonian anophelines.</title>
        <authorList>
            <person name="Ribeiro J.M."/>
            <person name="Scarpassa V."/>
            <person name="Calvo E."/>
        </authorList>
    </citation>
    <scope>NUCLEOTIDE SEQUENCE</scope>
    <source>
        <tissue evidence="1">Salivary glands</tissue>
    </source>
</reference>
<sequence length="96" mass="10277">MKKSAMTARGSGKCVCFLVPANFPSVVCGAPFCADPLYLFSPRVPPSSSLLHTIRSFPLPPSPMYLLEGTFCEEKSASSAGGWSPNMMNCAVSYCF</sequence>
<accession>A0A2M3ZQH7</accession>
<protein>
    <submittedName>
        <fullName evidence="1">Putative secreted peptide</fullName>
    </submittedName>
</protein>
<evidence type="ECO:0000313" key="1">
    <source>
        <dbReference type="EMBL" id="MBW30806.1"/>
    </source>
</evidence>
<organism evidence="1">
    <name type="scientific">Anopheles braziliensis</name>
    <dbReference type="NCBI Taxonomy" id="58242"/>
    <lineage>
        <taxon>Eukaryota</taxon>
        <taxon>Metazoa</taxon>
        <taxon>Ecdysozoa</taxon>
        <taxon>Arthropoda</taxon>
        <taxon>Hexapoda</taxon>
        <taxon>Insecta</taxon>
        <taxon>Pterygota</taxon>
        <taxon>Neoptera</taxon>
        <taxon>Endopterygota</taxon>
        <taxon>Diptera</taxon>
        <taxon>Nematocera</taxon>
        <taxon>Culicoidea</taxon>
        <taxon>Culicidae</taxon>
        <taxon>Anophelinae</taxon>
        <taxon>Anopheles</taxon>
    </lineage>
</organism>
<dbReference type="EMBL" id="GGFM01010055">
    <property type="protein sequence ID" value="MBW30806.1"/>
    <property type="molecule type" value="Transcribed_RNA"/>
</dbReference>